<proteinExistence type="predicted"/>
<dbReference type="Pfam" id="PF07589">
    <property type="entry name" value="PEP-CTERM"/>
    <property type="match status" value="1"/>
</dbReference>
<keyword evidence="1" id="KW-0732">Signal</keyword>
<dbReference type="AlphaFoldDB" id="A0AAE2VB81"/>
<dbReference type="EMBL" id="JAENIG010000001">
    <property type="protein sequence ID" value="MBK1853436.1"/>
    <property type="molecule type" value="Genomic_DNA"/>
</dbReference>
<dbReference type="InterPro" id="IPR013424">
    <property type="entry name" value="Ice-binding_C"/>
</dbReference>
<dbReference type="SUPFAM" id="SSF55486">
    <property type="entry name" value="Metalloproteases ('zincins'), catalytic domain"/>
    <property type="match status" value="1"/>
</dbReference>
<dbReference type="Gene3D" id="3.40.390.10">
    <property type="entry name" value="Collagenase (Catalytic Domain)"/>
    <property type="match status" value="1"/>
</dbReference>
<protein>
    <submittedName>
        <fullName evidence="3">PEP-CTERM sorting domain-containing protein</fullName>
    </submittedName>
</protein>
<dbReference type="InterPro" id="IPR024079">
    <property type="entry name" value="MetalloPept_cat_dom_sf"/>
</dbReference>
<evidence type="ECO:0000259" key="2">
    <source>
        <dbReference type="Pfam" id="PF07589"/>
    </source>
</evidence>
<evidence type="ECO:0000313" key="4">
    <source>
        <dbReference type="Proteomes" id="UP000634206"/>
    </source>
</evidence>
<name>A0AAE2VB81_9BACT</name>
<comment type="caution">
    <text evidence="3">The sequence shown here is derived from an EMBL/GenBank/DDBJ whole genome shotgun (WGS) entry which is preliminary data.</text>
</comment>
<dbReference type="RefSeq" id="WP_309488034.1">
    <property type="nucleotide sequence ID" value="NZ_JAENIG010000001.1"/>
</dbReference>
<dbReference type="Proteomes" id="UP000634206">
    <property type="component" value="Unassembled WGS sequence"/>
</dbReference>
<feature type="signal peptide" evidence="1">
    <location>
        <begin position="1"/>
        <end position="20"/>
    </location>
</feature>
<feature type="chain" id="PRO_5042212757" evidence="1">
    <location>
        <begin position="21"/>
        <end position="325"/>
    </location>
</feature>
<dbReference type="GO" id="GO:0008237">
    <property type="term" value="F:metallopeptidase activity"/>
    <property type="evidence" value="ECO:0007669"/>
    <property type="project" value="InterPro"/>
</dbReference>
<evidence type="ECO:0000256" key="1">
    <source>
        <dbReference type="SAM" id="SignalP"/>
    </source>
</evidence>
<reference evidence="3" key="1">
    <citation type="submission" date="2021-01" db="EMBL/GenBank/DDBJ databases">
        <title>Modified the classification status of verrucomicrobia.</title>
        <authorList>
            <person name="Feng X."/>
        </authorList>
    </citation>
    <scope>NUCLEOTIDE SEQUENCE</scope>
    <source>
        <strain evidence="3">5K15</strain>
    </source>
</reference>
<organism evidence="3 4">
    <name type="scientific">Oceaniferula flava</name>
    <dbReference type="NCBI Taxonomy" id="2800421"/>
    <lineage>
        <taxon>Bacteria</taxon>
        <taxon>Pseudomonadati</taxon>
        <taxon>Verrucomicrobiota</taxon>
        <taxon>Verrucomicrobiia</taxon>
        <taxon>Verrucomicrobiales</taxon>
        <taxon>Verrucomicrobiaceae</taxon>
        <taxon>Oceaniferula</taxon>
    </lineage>
</organism>
<gene>
    <name evidence="3" type="ORF">JIN83_00540</name>
</gene>
<feature type="domain" description="Ice-binding protein C-terminal" evidence="2">
    <location>
        <begin position="301"/>
        <end position="324"/>
    </location>
</feature>
<sequence>MKSIAKLAAYAVLVPSLVSGQVIFNFVYEDVENNSGIGFDNSASGAERRQALQDVGNYIGGLLDHNATITYTIKASQTDGNGSLASAGSSYGLLKGTNTIRGSNMALAIQGLSSNTTRGYMTVDFGFAWNFSEAAASDFEYDFRSVALHEMTHSLGMTSLIDEVTGEGSNVVSGGNYYGQTYSTYDSFLVDGEGNPLIMDSAEFDTARFTDGADSDDVLDIFTSENLFFNGPNAVAVYGAPVPLFSPGTYLGGSSTSHVDSDDPTLDEDPMVHHIGFGESKREYTALDLAIIEDLGYSLVAVPEPASSGLLTLGLAVFFCGRRRD</sequence>
<keyword evidence="4" id="KW-1185">Reference proteome</keyword>
<dbReference type="NCBIfam" id="TIGR02595">
    <property type="entry name" value="PEP_CTERM"/>
    <property type="match status" value="1"/>
</dbReference>
<evidence type="ECO:0000313" key="3">
    <source>
        <dbReference type="EMBL" id="MBK1853436.1"/>
    </source>
</evidence>
<accession>A0AAE2VB81</accession>